<evidence type="ECO:0000313" key="2">
    <source>
        <dbReference type="EMBL" id="OCH83814.1"/>
    </source>
</evidence>
<protein>
    <submittedName>
        <fullName evidence="2">Uncharacterized protein</fullName>
    </submittedName>
</protein>
<name>A0A8E2DFH8_9APHY</name>
<organism evidence="2 3">
    <name type="scientific">Obba rivulosa</name>
    <dbReference type="NCBI Taxonomy" id="1052685"/>
    <lineage>
        <taxon>Eukaryota</taxon>
        <taxon>Fungi</taxon>
        <taxon>Dikarya</taxon>
        <taxon>Basidiomycota</taxon>
        <taxon>Agaricomycotina</taxon>
        <taxon>Agaricomycetes</taxon>
        <taxon>Polyporales</taxon>
        <taxon>Gelatoporiaceae</taxon>
        <taxon>Obba</taxon>
    </lineage>
</organism>
<feature type="region of interest" description="Disordered" evidence="1">
    <location>
        <begin position="1"/>
        <end position="33"/>
    </location>
</feature>
<gene>
    <name evidence="2" type="ORF">OBBRIDRAFT_870745</name>
</gene>
<dbReference type="Proteomes" id="UP000250043">
    <property type="component" value="Unassembled WGS sequence"/>
</dbReference>
<evidence type="ECO:0000256" key="1">
    <source>
        <dbReference type="SAM" id="MobiDB-lite"/>
    </source>
</evidence>
<keyword evidence="3" id="KW-1185">Reference proteome</keyword>
<accession>A0A8E2DFH8</accession>
<reference evidence="2 3" key="1">
    <citation type="submission" date="2016-07" db="EMBL/GenBank/DDBJ databases">
        <title>Draft genome of the white-rot fungus Obba rivulosa 3A-2.</title>
        <authorList>
            <consortium name="DOE Joint Genome Institute"/>
            <person name="Miettinen O."/>
            <person name="Riley R."/>
            <person name="Acob R."/>
            <person name="Barry K."/>
            <person name="Cullen D."/>
            <person name="De Vries R."/>
            <person name="Hainaut M."/>
            <person name="Hatakka A."/>
            <person name="Henrissat B."/>
            <person name="Hilden K."/>
            <person name="Kuo R."/>
            <person name="Labutti K."/>
            <person name="Lipzen A."/>
            <person name="Makela M.R."/>
            <person name="Sandor L."/>
            <person name="Spatafora J.W."/>
            <person name="Grigoriev I.V."/>
            <person name="Hibbett D.S."/>
        </authorList>
    </citation>
    <scope>NUCLEOTIDE SEQUENCE [LARGE SCALE GENOMIC DNA]</scope>
    <source>
        <strain evidence="2 3">3A-2</strain>
    </source>
</reference>
<evidence type="ECO:0000313" key="3">
    <source>
        <dbReference type="Proteomes" id="UP000250043"/>
    </source>
</evidence>
<dbReference type="AlphaFoldDB" id="A0A8E2DFH8"/>
<sequence length="209" mass="23124">MPTGMSTSGPAELWHLPDGNSTTRVHKQPRNRNHESEIKFAAVTDSIAETKMLDMCVPSALPRRAADLDRPAADHIRHDHRGMTPWPGHLPCLAAFDLHAALRSTIQSCGQNGYTDTAPCQAPRTWSLGQISHAKTGSYHMHDWSETWPFPIIIICEDHISVVSGIIDIAMTLRVGHLLQSTLTSWQLALSGLVSTYLGTTLVWTWRTS</sequence>
<proteinExistence type="predicted"/>
<dbReference type="EMBL" id="KV722806">
    <property type="protein sequence ID" value="OCH83814.1"/>
    <property type="molecule type" value="Genomic_DNA"/>
</dbReference>